<gene>
    <name evidence="2" type="ORF">GCM10023196_104830</name>
</gene>
<dbReference type="PANTHER" id="PTHR33570:SF2">
    <property type="entry name" value="CARBOXYMUCONOLACTONE DECARBOXYLASE-LIKE DOMAIN-CONTAINING PROTEIN"/>
    <property type="match status" value="1"/>
</dbReference>
<dbReference type="InterPro" id="IPR029032">
    <property type="entry name" value="AhpD-like"/>
</dbReference>
<reference evidence="3" key="1">
    <citation type="journal article" date="2019" name="Int. J. Syst. Evol. Microbiol.">
        <title>The Global Catalogue of Microorganisms (GCM) 10K type strain sequencing project: providing services to taxonomists for standard genome sequencing and annotation.</title>
        <authorList>
            <consortium name="The Broad Institute Genomics Platform"/>
            <consortium name="The Broad Institute Genome Sequencing Center for Infectious Disease"/>
            <person name="Wu L."/>
            <person name="Ma J."/>
        </authorList>
    </citation>
    <scope>NUCLEOTIDE SEQUENCE [LARGE SCALE GENOMIC DNA]</scope>
    <source>
        <strain evidence="3">JCM 17939</strain>
    </source>
</reference>
<dbReference type="SUPFAM" id="SSF69118">
    <property type="entry name" value="AhpD-like"/>
    <property type="match status" value="1"/>
</dbReference>
<keyword evidence="3" id="KW-1185">Reference proteome</keyword>
<dbReference type="InterPro" id="IPR003779">
    <property type="entry name" value="CMD-like"/>
</dbReference>
<evidence type="ECO:0000259" key="1">
    <source>
        <dbReference type="Pfam" id="PF02627"/>
    </source>
</evidence>
<dbReference type="InterPro" id="IPR052512">
    <property type="entry name" value="4CMD/NDH-1_regulator"/>
</dbReference>
<proteinExistence type="predicted"/>
<evidence type="ECO:0000313" key="2">
    <source>
        <dbReference type="EMBL" id="GAA4640212.1"/>
    </source>
</evidence>
<comment type="caution">
    <text evidence="2">The sequence shown here is derived from an EMBL/GenBank/DDBJ whole genome shotgun (WGS) entry which is preliminary data.</text>
</comment>
<dbReference type="Pfam" id="PF02627">
    <property type="entry name" value="CMD"/>
    <property type="match status" value="2"/>
</dbReference>
<protein>
    <submittedName>
        <fullName evidence="2">Carboxymuconolactone decarboxylase family protein</fullName>
    </submittedName>
</protein>
<dbReference type="Gene3D" id="1.20.1290.10">
    <property type="entry name" value="AhpD-like"/>
    <property type="match status" value="1"/>
</dbReference>
<organism evidence="2 3">
    <name type="scientific">Actinoallomurus vinaceus</name>
    <dbReference type="NCBI Taxonomy" id="1080074"/>
    <lineage>
        <taxon>Bacteria</taxon>
        <taxon>Bacillati</taxon>
        <taxon>Actinomycetota</taxon>
        <taxon>Actinomycetes</taxon>
        <taxon>Streptosporangiales</taxon>
        <taxon>Thermomonosporaceae</taxon>
        <taxon>Actinoallomurus</taxon>
    </lineage>
</organism>
<feature type="domain" description="Carboxymuconolactone decarboxylase-like" evidence="1">
    <location>
        <begin position="21"/>
        <end position="97"/>
    </location>
</feature>
<dbReference type="PANTHER" id="PTHR33570">
    <property type="entry name" value="4-CARBOXYMUCONOLACTONE DECARBOXYLASE FAMILY PROTEIN"/>
    <property type="match status" value="1"/>
</dbReference>
<evidence type="ECO:0000313" key="3">
    <source>
        <dbReference type="Proteomes" id="UP001501442"/>
    </source>
</evidence>
<accession>A0ABP8UWG1</accession>
<dbReference type="Proteomes" id="UP001501442">
    <property type="component" value="Unassembled WGS sequence"/>
</dbReference>
<feature type="domain" description="Carboxymuconolactone decarboxylase-like" evidence="1">
    <location>
        <begin position="154"/>
        <end position="220"/>
    </location>
</feature>
<dbReference type="EMBL" id="BAABHK010000031">
    <property type="protein sequence ID" value="GAA4640212.1"/>
    <property type="molecule type" value="Genomic_DNA"/>
</dbReference>
<sequence>MHVPSDTQAKALDPVFAEMSAATDHKLWDEIPELSTREKILLSLVADVCQQTLGLPFESHVTMAREHGLSADDLRELLRFISYDSGYPAALAALARLADIEREKGLTGPTGHGHEVNADGVESPIPARTRQAVRNLDAPFADYMDLQSRMRAGMSLLSVRERAFATMTVDVLFQTLDESFRVHVTRALSAGATPDDARAVVRFSARFGLTKAWRALRALNALFTETGTVFS</sequence>
<name>A0ABP8UWG1_9ACTN</name>
<dbReference type="RefSeq" id="WP_345443900.1">
    <property type="nucleotide sequence ID" value="NZ_BAABHK010000031.1"/>
</dbReference>